<dbReference type="InterPro" id="IPR005805">
    <property type="entry name" value="Rieske_Fe-S_prot_C"/>
</dbReference>
<dbReference type="FunFam" id="2.102.10.10:FF:000014">
    <property type="entry name" value="Oxidoreductase, FAD dependent"/>
    <property type="match status" value="1"/>
</dbReference>
<dbReference type="Pfam" id="PF01266">
    <property type="entry name" value="DAO"/>
    <property type="match status" value="1"/>
</dbReference>
<dbReference type="RefSeq" id="WP_257823046.1">
    <property type="nucleotide sequence ID" value="NZ_JABXYM010000002.1"/>
</dbReference>
<keyword evidence="2" id="KW-0479">Metal-binding</keyword>
<dbReference type="GO" id="GO:0016705">
    <property type="term" value="F:oxidoreductase activity, acting on paired donors, with incorporation or reduction of molecular oxygen"/>
    <property type="evidence" value="ECO:0007669"/>
    <property type="project" value="UniProtKB-ARBA"/>
</dbReference>
<evidence type="ECO:0000256" key="1">
    <source>
        <dbReference type="ARBA" id="ARBA00022714"/>
    </source>
</evidence>
<dbReference type="GO" id="GO:0051537">
    <property type="term" value="F:2 iron, 2 sulfur cluster binding"/>
    <property type="evidence" value="ECO:0007669"/>
    <property type="project" value="UniProtKB-KW"/>
</dbReference>
<dbReference type="CDD" id="cd03477">
    <property type="entry name" value="Rieske_YhfW_C"/>
    <property type="match status" value="1"/>
</dbReference>
<keyword evidence="4" id="KW-0411">Iron-sulfur</keyword>
<evidence type="ECO:0000256" key="2">
    <source>
        <dbReference type="ARBA" id="ARBA00022723"/>
    </source>
</evidence>
<dbReference type="GO" id="GO:0005737">
    <property type="term" value="C:cytoplasm"/>
    <property type="evidence" value="ECO:0007669"/>
    <property type="project" value="TreeGrafter"/>
</dbReference>
<dbReference type="Gene3D" id="3.30.9.10">
    <property type="entry name" value="D-Amino Acid Oxidase, subunit A, domain 2"/>
    <property type="match status" value="1"/>
</dbReference>
<dbReference type="InterPro" id="IPR036922">
    <property type="entry name" value="Rieske_2Fe-2S_sf"/>
</dbReference>
<dbReference type="PROSITE" id="PS51296">
    <property type="entry name" value="RIESKE"/>
    <property type="match status" value="1"/>
</dbReference>
<dbReference type="AlphaFoldDB" id="A0A9Q4B636"/>
<feature type="domain" description="Rieske" evidence="6">
    <location>
        <begin position="425"/>
        <end position="510"/>
    </location>
</feature>
<keyword evidence="5" id="KW-1015">Disulfide bond</keyword>
<evidence type="ECO:0000313" key="7">
    <source>
        <dbReference type="EMBL" id="MCR6098652.1"/>
    </source>
</evidence>
<accession>A0A9Q4B636</accession>
<evidence type="ECO:0000259" key="6">
    <source>
        <dbReference type="PROSITE" id="PS51296"/>
    </source>
</evidence>
<reference evidence="7" key="1">
    <citation type="submission" date="2020-06" db="EMBL/GenBank/DDBJ databases">
        <title>Insight into the genomes of haloalkaliphilic bacilli from Kenyan soda lakes.</title>
        <authorList>
            <person name="Mwirichia R."/>
            <person name="Villamizar G.C."/>
            <person name="Poehlein A."/>
            <person name="Mugweru J."/>
            <person name="Kipnyargis A."/>
            <person name="Kiplimo D."/>
            <person name="Orwa P."/>
            <person name="Daniel R."/>
        </authorList>
    </citation>
    <scope>NUCLEOTIDE SEQUENCE</scope>
    <source>
        <strain evidence="7">B1096_S55</strain>
    </source>
</reference>
<dbReference type="Gene3D" id="2.102.10.10">
    <property type="entry name" value="Rieske [2Fe-2S] iron-sulphur domain"/>
    <property type="match status" value="1"/>
</dbReference>
<dbReference type="Gene3D" id="3.50.50.60">
    <property type="entry name" value="FAD/NAD(P)-binding domain"/>
    <property type="match status" value="1"/>
</dbReference>
<dbReference type="InterPro" id="IPR036188">
    <property type="entry name" value="FAD/NAD-bd_sf"/>
</dbReference>
<evidence type="ECO:0000256" key="4">
    <source>
        <dbReference type="ARBA" id="ARBA00023014"/>
    </source>
</evidence>
<dbReference type="InterPro" id="IPR038010">
    <property type="entry name" value="YhfW_C"/>
</dbReference>
<dbReference type="Pfam" id="PF00355">
    <property type="entry name" value="Rieske"/>
    <property type="match status" value="1"/>
</dbReference>
<keyword evidence="8" id="KW-1185">Reference proteome</keyword>
<dbReference type="InterPro" id="IPR017941">
    <property type="entry name" value="Rieske_2Fe-2S"/>
</dbReference>
<dbReference type="PANTHER" id="PTHR13847:SF274">
    <property type="entry name" value="RIESKE 2FE-2S IRON-SULFUR PROTEIN YHFW-RELATED"/>
    <property type="match status" value="1"/>
</dbReference>
<gene>
    <name evidence="7" type="ORF">HXA33_19265</name>
</gene>
<dbReference type="SUPFAM" id="SSF50022">
    <property type="entry name" value="ISP domain"/>
    <property type="match status" value="1"/>
</dbReference>
<protein>
    <submittedName>
        <fullName evidence="7">FAD-dependent oxidoreductase</fullName>
    </submittedName>
</protein>
<dbReference type="PRINTS" id="PR00162">
    <property type="entry name" value="RIESKE"/>
</dbReference>
<dbReference type="GO" id="GO:0016020">
    <property type="term" value="C:membrane"/>
    <property type="evidence" value="ECO:0007669"/>
    <property type="project" value="InterPro"/>
</dbReference>
<evidence type="ECO:0000256" key="3">
    <source>
        <dbReference type="ARBA" id="ARBA00023004"/>
    </source>
</evidence>
<evidence type="ECO:0000256" key="5">
    <source>
        <dbReference type="ARBA" id="ARBA00023157"/>
    </source>
</evidence>
<dbReference type="InterPro" id="IPR006076">
    <property type="entry name" value="FAD-dep_OxRdtase"/>
</dbReference>
<evidence type="ECO:0000313" key="8">
    <source>
        <dbReference type="Proteomes" id="UP001057753"/>
    </source>
</evidence>
<dbReference type="GO" id="GO:0004497">
    <property type="term" value="F:monooxygenase activity"/>
    <property type="evidence" value="ECO:0007669"/>
    <property type="project" value="UniProtKB-ARBA"/>
</dbReference>
<keyword evidence="3" id="KW-0408">Iron</keyword>
<dbReference type="PANTHER" id="PTHR13847">
    <property type="entry name" value="SARCOSINE DEHYDROGENASE-RELATED"/>
    <property type="match status" value="1"/>
</dbReference>
<name>A0A9Q4B636_SALAG</name>
<dbReference type="SUPFAM" id="SSF51905">
    <property type="entry name" value="FAD/NAD(P)-binding domain"/>
    <property type="match status" value="1"/>
</dbReference>
<sequence>MTNEHLSQLPEDPSSYWIASTSFSNTEPLQENVEADVVVVGAGITGITAAYLLVHEGFDVILLDADKVLHGTTGHTTAKITAQHDLFYHELIKHTSIDKARTYYNVNEEAKKFIETIVRTHKIDCGFETQDAVLYATSSQGATALQKEIKAYEALGIPHERLSEVPFNEPVQTALAMMGQAQFHPLHYLTFLLEAFKKRGGRVYENTTITGMVEGDRPVLETRQGNYLISDFVLSCTHFPFYDANNYYFTKMHAERSYVIAAKAPNIQGMYLSVDTALPKRSIRSATIDGDNYLLIGGESHKTGQGKDQFDHYKALQSYAEHVFSATEFPYRWSAQDLYTLDNIPYVGVLTDNEPNTFVATGYRKWGMTSGTAAAIMLKNYVVGNETEEMALFDPNRFLINPSLKHFLKHNSDATMRFFTDKLKPAPKKIDDIGVGEGGIVSVNGRRAGAYRDKNGDMHVVDTTCTHLGCEVHWNNGDRTWDCPCHGSRYDVNGHVIEGPANEPLKPLPE</sequence>
<comment type="caution">
    <text evidence="7">The sequence shown here is derived from an EMBL/GenBank/DDBJ whole genome shotgun (WGS) entry which is preliminary data.</text>
</comment>
<dbReference type="Proteomes" id="UP001057753">
    <property type="component" value="Unassembled WGS sequence"/>
</dbReference>
<organism evidence="7 8">
    <name type="scientific">Salipaludibacillus agaradhaerens</name>
    <name type="common">Bacillus agaradhaerens</name>
    <dbReference type="NCBI Taxonomy" id="76935"/>
    <lineage>
        <taxon>Bacteria</taxon>
        <taxon>Bacillati</taxon>
        <taxon>Bacillota</taxon>
        <taxon>Bacilli</taxon>
        <taxon>Bacillales</taxon>
        <taxon>Bacillaceae</taxon>
    </lineage>
</organism>
<keyword evidence="1" id="KW-0001">2Fe-2S</keyword>
<dbReference type="EMBL" id="JABXYM010000002">
    <property type="protein sequence ID" value="MCR6098652.1"/>
    <property type="molecule type" value="Genomic_DNA"/>
</dbReference>
<proteinExistence type="predicted"/>
<dbReference type="GO" id="GO:0046872">
    <property type="term" value="F:metal ion binding"/>
    <property type="evidence" value="ECO:0007669"/>
    <property type="project" value="UniProtKB-KW"/>
</dbReference>